<dbReference type="GO" id="GO:0009753">
    <property type="term" value="P:response to jasmonic acid"/>
    <property type="evidence" value="ECO:0007669"/>
    <property type="project" value="UniProtKB-ARBA"/>
</dbReference>
<evidence type="ECO:0000256" key="12">
    <source>
        <dbReference type="RuleBase" id="RU000461"/>
    </source>
</evidence>
<name>A0AAV0DXB1_9ASTE</name>
<dbReference type="SUPFAM" id="SSF48264">
    <property type="entry name" value="Cytochrome P450"/>
    <property type="match status" value="1"/>
</dbReference>
<organism evidence="13 14">
    <name type="scientific">Cuscuta epithymum</name>
    <dbReference type="NCBI Taxonomy" id="186058"/>
    <lineage>
        <taxon>Eukaryota</taxon>
        <taxon>Viridiplantae</taxon>
        <taxon>Streptophyta</taxon>
        <taxon>Embryophyta</taxon>
        <taxon>Tracheophyta</taxon>
        <taxon>Spermatophyta</taxon>
        <taxon>Magnoliopsida</taxon>
        <taxon>eudicotyledons</taxon>
        <taxon>Gunneridae</taxon>
        <taxon>Pentapetalae</taxon>
        <taxon>asterids</taxon>
        <taxon>lamiids</taxon>
        <taxon>Solanales</taxon>
        <taxon>Convolvulaceae</taxon>
        <taxon>Cuscuteae</taxon>
        <taxon>Cuscuta</taxon>
        <taxon>Cuscuta subgen. Cuscuta</taxon>
    </lineage>
</organism>
<evidence type="ECO:0000313" key="14">
    <source>
        <dbReference type="Proteomes" id="UP001152523"/>
    </source>
</evidence>
<comment type="caution">
    <text evidence="13">The sequence shown here is derived from an EMBL/GenBank/DDBJ whole genome shotgun (WGS) entry which is preliminary data.</text>
</comment>
<comment type="cofactor">
    <cofactor evidence="11">
        <name>heme</name>
        <dbReference type="ChEBI" id="CHEBI:30413"/>
    </cofactor>
</comment>
<keyword evidence="6" id="KW-1133">Transmembrane helix</keyword>
<evidence type="ECO:0000256" key="9">
    <source>
        <dbReference type="ARBA" id="ARBA00023033"/>
    </source>
</evidence>
<dbReference type="InterPro" id="IPR036396">
    <property type="entry name" value="Cyt_P450_sf"/>
</dbReference>
<evidence type="ECO:0008006" key="15">
    <source>
        <dbReference type="Google" id="ProtNLM"/>
    </source>
</evidence>
<dbReference type="PRINTS" id="PR00463">
    <property type="entry name" value="EP450I"/>
</dbReference>
<evidence type="ECO:0000256" key="2">
    <source>
        <dbReference type="ARBA" id="ARBA00010617"/>
    </source>
</evidence>
<comment type="similarity">
    <text evidence="2 12">Belongs to the cytochrome P450 family.</text>
</comment>
<gene>
    <name evidence="13" type="ORF">CEPIT_LOCUS18834</name>
</gene>
<evidence type="ECO:0000256" key="11">
    <source>
        <dbReference type="PIRSR" id="PIRSR602401-1"/>
    </source>
</evidence>
<dbReference type="InterPro" id="IPR017972">
    <property type="entry name" value="Cyt_P450_CS"/>
</dbReference>
<dbReference type="Gene3D" id="1.10.630.10">
    <property type="entry name" value="Cytochrome P450"/>
    <property type="match status" value="1"/>
</dbReference>
<dbReference type="InterPro" id="IPR050665">
    <property type="entry name" value="Cytochrome_P450_Monooxygen"/>
</dbReference>
<dbReference type="EMBL" id="CAMAPF010000154">
    <property type="protein sequence ID" value="CAH9109560.1"/>
    <property type="molecule type" value="Genomic_DNA"/>
</dbReference>
<dbReference type="PROSITE" id="PS00086">
    <property type="entry name" value="CYTOCHROME_P450"/>
    <property type="match status" value="1"/>
</dbReference>
<keyword evidence="5 11" id="KW-0479">Metal-binding</keyword>
<protein>
    <recommendedName>
        <fullName evidence="15">Cytochrome P450</fullName>
    </recommendedName>
</protein>
<evidence type="ECO:0000256" key="1">
    <source>
        <dbReference type="ARBA" id="ARBA00004370"/>
    </source>
</evidence>
<proteinExistence type="inferred from homology"/>
<dbReference type="GO" id="GO:0005506">
    <property type="term" value="F:iron ion binding"/>
    <property type="evidence" value="ECO:0007669"/>
    <property type="project" value="InterPro"/>
</dbReference>
<keyword evidence="9 12" id="KW-0503">Monooxygenase</keyword>
<feature type="binding site" description="axial binding residue" evidence="11">
    <location>
        <position position="463"/>
    </location>
    <ligand>
        <name>heme</name>
        <dbReference type="ChEBI" id="CHEBI:30413"/>
    </ligand>
    <ligandPart>
        <name>Fe</name>
        <dbReference type="ChEBI" id="CHEBI:18248"/>
    </ligandPart>
</feature>
<dbReference type="FunFam" id="1.10.630.10:FF:000029">
    <property type="entry name" value="Cytochrome P450 734A1"/>
    <property type="match status" value="1"/>
</dbReference>
<sequence>MNTLFSLSIIAIVLSSVALLWKIWKWVWIEPKKLEKKLRQQGFNGNSYRPPFGDLKETVALMEEANSKPIRFTDPTVPRILPFLDKTINDYGKKAFMWMGPTPEVLITDPELIREIFSKHTIFQKPPSNPLIKLFAQGLAMYEKDKWAKHRKLLNPAFHIDKLKHMVPAFYLSCSEMLSDWDKIVGAEGSELDVCPFLKTLTADAISRTAFGSSYEEGRKIFELQKEQAQLAVQASRSLYIPGLRFLPTKTNRRMKQIFYQVRSLVLGMIDKRMEAIQSGGATSDDLLGIMLESNLNEIQENHNKSYGMTIDEIIEECKLFYFAGQETTSTLLIWTMILLGKHLDWQERARDEIMQVIGTIGEPDFEKLNQLKIVPMIFNEVLRLYPPGIMFGRTLQEDTKLGNMNLPAGVNLILPLIVLQQDEEMWGEDAKEFNPGRFREGVSKATKGQFSFAPFGWGPRICIGQNFAVLEAKMAIAMILRRYAFELSPSYAHAPQAVTALVPQFGAHLILKKLERH</sequence>
<evidence type="ECO:0000313" key="13">
    <source>
        <dbReference type="EMBL" id="CAH9109560.1"/>
    </source>
</evidence>
<dbReference type="GO" id="GO:0016705">
    <property type="term" value="F:oxidoreductase activity, acting on paired donors, with incorporation or reduction of molecular oxygen"/>
    <property type="evidence" value="ECO:0007669"/>
    <property type="project" value="InterPro"/>
</dbReference>
<dbReference type="PRINTS" id="PR00385">
    <property type="entry name" value="P450"/>
</dbReference>
<dbReference type="GO" id="GO:0009820">
    <property type="term" value="P:alkaloid metabolic process"/>
    <property type="evidence" value="ECO:0007669"/>
    <property type="project" value="UniProtKB-ARBA"/>
</dbReference>
<dbReference type="Pfam" id="PF00067">
    <property type="entry name" value="p450"/>
    <property type="match status" value="1"/>
</dbReference>
<evidence type="ECO:0000256" key="3">
    <source>
        <dbReference type="ARBA" id="ARBA00022617"/>
    </source>
</evidence>
<keyword evidence="7 12" id="KW-0560">Oxidoreductase</keyword>
<dbReference type="InterPro" id="IPR001128">
    <property type="entry name" value="Cyt_P450"/>
</dbReference>
<dbReference type="PANTHER" id="PTHR24282:SF255">
    <property type="entry name" value="CYTOCHROME P450 72A11-RELATED"/>
    <property type="match status" value="1"/>
</dbReference>
<dbReference type="Proteomes" id="UP001152523">
    <property type="component" value="Unassembled WGS sequence"/>
</dbReference>
<dbReference type="GO" id="GO:0020037">
    <property type="term" value="F:heme binding"/>
    <property type="evidence" value="ECO:0007669"/>
    <property type="project" value="InterPro"/>
</dbReference>
<keyword evidence="14" id="KW-1185">Reference proteome</keyword>
<dbReference type="AlphaFoldDB" id="A0AAV0DXB1"/>
<dbReference type="CDD" id="cd20642">
    <property type="entry name" value="CYP72"/>
    <property type="match status" value="1"/>
</dbReference>
<dbReference type="PANTHER" id="PTHR24282">
    <property type="entry name" value="CYTOCHROME P450 FAMILY MEMBER"/>
    <property type="match status" value="1"/>
</dbReference>
<keyword evidence="4" id="KW-0812">Transmembrane</keyword>
<dbReference type="GO" id="GO:0004497">
    <property type="term" value="F:monooxygenase activity"/>
    <property type="evidence" value="ECO:0007669"/>
    <property type="project" value="UniProtKB-KW"/>
</dbReference>
<evidence type="ECO:0000256" key="6">
    <source>
        <dbReference type="ARBA" id="ARBA00022989"/>
    </source>
</evidence>
<keyword evidence="10" id="KW-0472">Membrane</keyword>
<evidence type="ECO:0000256" key="7">
    <source>
        <dbReference type="ARBA" id="ARBA00023002"/>
    </source>
</evidence>
<evidence type="ECO:0000256" key="10">
    <source>
        <dbReference type="ARBA" id="ARBA00023136"/>
    </source>
</evidence>
<reference evidence="13" key="1">
    <citation type="submission" date="2022-07" db="EMBL/GenBank/DDBJ databases">
        <authorList>
            <person name="Macas J."/>
            <person name="Novak P."/>
            <person name="Neumann P."/>
        </authorList>
    </citation>
    <scope>NUCLEOTIDE SEQUENCE</scope>
</reference>
<dbReference type="InterPro" id="IPR002401">
    <property type="entry name" value="Cyt_P450_E_grp-I"/>
</dbReference>
<evidence type="ECO:0000256" key="8">
    <source>
        <dbReference type="ARBA" id="ARBA00023004"/>
    </source>
</evidence>
<dbReference type="GO" id="GO:0016020">
    <property type="term" value="C:membrane"/>
    <property type="evidence" value="ECO:0007669"/>
    <property type="project" value="UniProtKB-SubCell"/>
</dbReference>
<accession>A0AAV0DXB1</accession>
<evidence type="ECO:0000256" key="4">
    <source>
        <dbReference type="ARBA" id="ARBA00022692"/>
    </source>
</evidence>
<comment type="subcellular location">
    <subcellularLocation>
        <location evidence="1">Membrane</location>
    </subcellularLocation>
</comment>
<keyword evidence="3 11" id="KW-0349">Heme</keyword>
<evidence type="ECO:0000256" key="5">
    <source>
        <dbReference type="ARBA" id="ARBA00022723"/>
    </source>
</evidence>
<keyword evidence="8 11" id="KW-0408">Iron</keyword>